<reference evidence="4" key="1">
    <citation type="journal article" date="2015" name="BMC Genomics">
        <title>Draft genome of a commonly misdiagnosed multidrug resistant pathogen Candida auris.</title>
        <authorList>
            <person name="Chatterjee S."/>
            <person name="Alampalli S.V."/>
            <person name="Nageshan R.K."/>
            <person name="Chettiar S.T."/>
            <person name="Joshi S."/>
            <person name="Tatu U.S."/>
        </authorList>
    </citation>
    <scope>NUCLEOTIDE SEQUENCE [LARGE SCALE GENOMIC DNA]</scope>
    <source>
        <strain evidence="4">6684</strain>
    </source>
</reference>
<dbReference type="Proteomes" id="UP000037122">
    <property type="component" value="Unassembled WGS sequence"/>
</dbReference>
<accession>A0A0L0NUG5</accession>
<organism evidence="3 4">
    <name type="scientific">Candidozyma auris</name>
    <name type="common">Yeast</name>
    <name type="synonym">Candida auris</name>
    <dbReference type="NCBI Taxonomy" id="498019"/>
    <lineage>
        <taxon>Eukaryota</taxon>
        <taxon>Fungi</taxon>
        <taxon>Dikarya</taxon>
        <taxon>Ascomycota</taxon>
        <taxon>Saccharomycotina</taxon>
        <taxon>Pichiomycetes</taxon>
        <taxon>Metschnikowiaceae</taxon>
        <taxon>Candidozyma</taxon>
    </lineage>
</organism>
<keyword evidence="2" id="KW-1133">Transmembrane helix</keyword>
<dbReference type="AlphaFoldDB" id="A0A0L0NUG5"/>
<protein>
    <submittedName>
        <fullName evidence="3">Uncharacterized protein</fullName>
    </submittedName>
</protein>
<keyword evidence="2" id="KW-0812">Transmembrane</keyword>
<evidence type="ECO:0000256" key="2">
    <source>
        <dbReference type="SAM" id="Phobius"/>
    </source>
</evidence>
<sequence>MILGYGCFGIWVGDFGVFFFLFWLAIMCNFSQIIEYGEAGNEWGTQRQRGGNEDEDDDDGRGGWAYLQGQENG</sequence>
<gene>
    <name evidence="3" type="ORF">QG37_06305</name>
</gene>
<proteinExistence type="predicted"/>
<evidence type="ECO:0000313" key="3">
    <source>
        <dbReference type="EMBL" id="KND97315.1"/>
    </source>
</evidence>
<evidence type="ECO:0000256" key="1">
    <source>
        <dbReference type="SAM" id="MobiDB-lite"/>
    </source>
</evidence>
<feature type="transmembrane region" description="Helical" evidence="2">
    <location>
        <begin position="7"/>
        <end position="26"/>
    </location>
</feature>
<name>A0A0L0NUG5_CANAR</name>
<evidence type="ECO:0000313" key="4">
    <source>
        <dbReference type="Proteomes" id="UP000037122"/>
    </source>
</evidence>
<dbReference type="EMBL" id="LGST01000042">
    <property type="protein sequence ID" value="KND97315.1"/>
    <property type="molecule type" value="Genomic_DNA"/>
</dbReference>
<feature type="region of interest" description="Disordered" evidence="1">
    <location>
        <begin position="44"/>
        <end position="63"/>
    </location>
</feature>
<comment type="caution">
    <text evidence="3">The sequence shown here is derived from an EMBL/GenBank/DDBJ whole genome shotgun (WGS) entry which is preliminary data.</text>
</comment>
<dbReference type="VEuPathDB" id="FungiDB:QG37_06305"/>
<keyword evidence="2" id="KW-0472">Membrane</keyword>